<sequence length="204" mass="22030">MRWIGVFLAGASLWLAGPALAGRDEAVSYLATKSVAEPQAGRVVVCHDFGCAERTVVRLGAGDIADLRRLFAGAGSAPAERAAVARAIALLERKVAPAAGTGRDRGGLDPMTPEKGQLDCIDESTNTTSYLVLLADLGLLKFHVPDGPASRGFLFDLRYPHQTAVMVERASGRPWVVDSWPHPNGQPPDVMPLDQWRNAERRWH</sequence>
<keyword evidence="3" id="KW-1185">Reference proteome</keyword>
<keyword evidence="1" id="KW-0732">Signal</keyword>
<dbReference type="AlphaFoldDB" id="A0A348FZW6"/>
<evidence type="ECO:0000256" key="1">
    <source>
        <dbReference type="SAM" id="SignalP"/>
    </source>
</evidence>
<proteinExistence type="predicted"/>
<reference evidence="2 3" key="1">
    <citation type="submission" date="2018-08" db="EMBL/GenBank/DDBJ databases">
        <title>Complete genome sequencing of Blastochloris tepida GI.</title>
        <authorList>
            <person name="Tsukatani Y."/>
            <person name="Mori H."/>
        </authorList>
    </citation>
    <scope>NUCLEOTIDE SEQUENCE [LARGE SCALE GENOMIC DNA]</scope>
    <source>
        <strain evidence="2 3">GI</strain>
    </source>
</reference>
<dbReference type="Proteomes" id="UP000266934">
    <property type="component" value="Chromosome"/>
</dbReference>
<protein>
    <submittedName>
        <fullName evidence="2">Uncharacterized protein</fullName>
    </submittedName>
</protein>
<gene>
    <name evidence="2" type="ORF">BLTE_15340</name>
</gene>
<evidence type="ECO:0000313" key="2">
    <source>
        <dbReference type="EMBL" id="BBF92849.1"/>
    </source>
</evidence>
<dbReference type="EMBL" id="AP018907">
    <property type="protein sequence ID" value="BBF92849.1"/>
    <property type="molecule type" value="Genomic_DNA"/>
</dbReference>
<dbReference type="KEGG" id="blag:BLTE_15340"/>
<name>A0A348FZW6_9HYPH</name>
<organism evidence="2 3">
    <name type="scientific">Blastochloris tepida</name>
    <dbReference type="NCBI Taxonomy" id="2233851"/>
    <lineage>
        <taxon>Bacteria</taxon>
        <taxon>Pseudomonadati</taxon>
        <taxon>Pseudomonadota</taxon>
        <taxon>Alphaproteobacteria</taxon>
        <taxon>Hyphomicrobiales</taxon>
        <taxon>Blastochloridaceae</taxon>
        <taxon>Blastochloris</taxon>
    </lineage>
</organism>
<dbReference type="OrthoDB" id="5471992at2"/>
<accession>A0A348FZW6</accession>
<evidence type="ECO:0000313" key="3">
    <source>
        <dbReference type="Proteomes" id="UP000266934"/>
    </source>
</evidence>
<feature type="signal peptide" evidence="1">
    <location>
        <begin position="1"/>
        <end position="21"/>
    </location>
</feature>
<feature type="chain" id="PRO_5017070984" evidence="1">
    <location>
        <begin position="22"/>
        <end position="204"/>
    </location>
</feature>
<dbReference type="RefSeq" id="WP_126399036.1">
    <property type="nucleotide sequence ID" value="NZ_AP018907.1"/>
</dbReference>